<accession>A0A5P9QB57</accession>
<dbReference type="RefSeq" id="WP_036949991.1">
    <property type="nucleotide sequence ID" value="NZ_BAABIH010000002.1"/>
</dbReference>
<evidence type="ECO:0008006" key="3">
    <source>
        <dbReference type="Google" id="ProtNLM"/>
    </source>
</evidence>
<name>A0A5P9QB57_9MICO</name>
<reference evidence="1 2" key="1">
    <citation type="submission" date="2019-10" db="EMBL/GenBank/DDBJ databases">
        <title>Genome sequence of Luteimicrobium xylanilyticum HY-24.</title>
        <authorList>
            <person name="Kim D.Y."/>
            <person name="Park H.-Y."/>
        </authorList>
    </citation>
    <scope>NUCLEOTIDE SEQUENCE [LARGE SCALE GENOMIC DNA]</scope>
    <source>
        <strain evidence="1 2">HY-24</strain>
    </source>
</reference>
<dbReference type="EMBL" id="CP045529">
    <property type="protein sequence ID" value="QFU98466.1"/>
    <property type="molecule type" value="Genomic_DNA"/>
</dbReference>
<organism evidence="1 2">
    <name type="scientific">Luteimicrobium xylanilyticum</name>
    <dbReference type="NCBI Taxonomy" id="1133546"/>
    <lineage>
        <taxon>Bacteria</taxon>
        <taxon>Bacillati</taxon>
        <taxon>Actinomycetota</taxon>
        <taxon>Actinomycetes</taxon>
        <taxon>Micrococcales</taxon>
        <taxon>Luteimicrobium</taxon>
    </lineage>
</organism>
<dbReference type="OrthoDB" id="3725224at2"/>
<keyword evidence="2" id="KW-1185">Reference proteome</keyword>
<evidence type="ECO:0000313" key="2">
    <source>
        <dbReference type="Proteomes" id="UP000326702"/>
    </source>
</evidence>
<dbReference type="Pfam" id="PF19461">
    <property type="entry name" value="DUF5998"/>
    <property type="match status" value="1"/>
</dbReference>
<dbReference type="KEGG" id="lxl:KDY119_01982"/>
<dbReference type="InterPro" id="IPR046040">
    <property type="entry name" value="DUF5998"/>
</dbReference>
<sequence>MPQPATSPRTDLTAQLVRAGYYPQLVDDVVDVAVADEDLVAHLVHAETTFDGEEIRRHVTVLALTPTRFVTVHVDDHPADSEHPAASAVATSDAVPLRSVSSVSLTHVVARPDTHRAGQAPAELTLAIGWGGVQRVDLEPAQCADPTCEADHGLTGQLLPDDLVVRVSAEADGAKAVQRAARFARVLSAATAR</sequence>
<evidence type="ECO:0000313" key="1">
    <source>
        <dbReference type="EMBL" id="QFU98466.1"/>
    </source>
</evidence>
<dbReference type="AlphaFoldDB" id="A0A5P9QB57"/>
<dbReference type="Proteomes" id="UP000326702">
    <property type="component" value="Chromosome"/>
</dbReference>
<protein>
    <recommendedName>
        <fullName evidence="3">Phosphodiesterase</fullName>
    </recommendedName>
</protein>
<gene>
    <name evidence="1" type="ORF">KDY119_01982</name>
</gene>
<proteinExistence type="predicted"/>